<organism evidence="2 3">
    <name type="scientific">Nocardioides vastitatis</name>
    <dbReference type="NCBI Taxonomy" id="2568655"/>
    <lineage>
        <taxon>Bacteria</taxon>
        <taxon>Bacillati</taxon>
        <taxon>Actinomycetota</taxon>
        <taxon>Actinomycetes</taxon>
        <taxon>Propionibacteriales</taxon>
        <taxon>Nocardioidaceae</taxon>
        <taxon>Nocardioides</taxon>
    </lineage>
</organism>
<dbReference type="EMBL" id="JBHSNS010000030">
    <property type="protein sequence ID" value="MFC5731689.1"/>
    <property type="molecule type" value="Genomic_DNA"/>
</dbReference>
<evidence type="ECO:0000313" key="2">
    <source>
        <dbReference type="EMBL" id="MFC5731689.1"/>
    </source>
</evidence>
<keyword evidence="3" id="KW-1185">Reference proteome</keyword>
<accession>A0ABW0ZQ39</accession>
<comment type="caution">
    <text evidence="2">The sequence shown here is derived from an EMBL/GenBank/DDBJ whole genome shotgun (WGS) entry which is preliminary data.</text>
</comment>
<protein>
    <recommendedName>
        <fullName evidence="4">SDR family NAD(P)-dependent oxidoreductase</fullName>
    </recommendedName>
</protein>
<evidence type="ECO:0000313" key="3">
    <source>
        <dbReference type="Proteomes" id="UP001596072"/>
    </source>
</evidence>
<evidence type="ECO:0000256" key="1">
    <source>
        <dbReference type="SAM" id="MobiDB-lite"/>
    </source>
</evidence>
<dbReference type="InterPro" id="IPR036291">
    <property type="entry name" value="NAD(P)-bd_dom_sf"/>
</dbReference>
<dbReference type="SUPFAM" id="SSF51735">
    <property type="entry name" value="NAD(P)-binding Rossmann-fold domains"/>
    <property type="match status" value="1"/>
</dbReference>
<gene>
    <name evidence="2" type="ORF">ACFPQB_22465</name>
</gene>
<feature type="region of interest" description="Disordered" evidence="1">
    <location>
        <begin position="1"/>
        <end position="20"/>
    </location>
</feature>
<name>A0ABW0ZQ39_9ACTN</name>
<evidence type="ECO:0008006" key="4">
    <source>
        <dbReference type="Google" id="ProtNLM"/>
    </source>
</evidence>
<feature type="compositionally biased region" description="Basic and acidic residues" evidence="1">
    <location>
        <begin position="1"/>
        <end position="17"/>
    </location>
</feature>
<dbReference type="Gene3D" id="3.40.50.720">
    <property type="entry name" value="NAD(P)-binding Rossmann-like Domain"/>
    <property type="match status" value="1"/>
</dbReference>
<reference evidence="3" key="1">
    <citation type="journal article" date="2019" name="Int. J. Syst. Evol. Microbiol.">
        <title>The Global Catalogue of Microorganisms (GCM) 10K type strain sequencing project: providing services to taxonomists for standard genome sequencing and annotation.</title>
        <authorList>
            <consortium name="The Broad Institute Genomics Platform"/>
            <consortium name="The Broad Institute Genome Sequencing Center for Infectious Disease"/>
            <person name="Wu L."/>
            <person name="Ma J."/>
        </authorList>
    </citation>
    <scope>NUCLEOTIDE SEQUENCE [LARGE SCALE GENOMIC DNA]</scope>
    <source>
        <strain evidence="3">YIM 94188</strain>
    </source>
</reference>
<dbReference type="RefSeq" id="WP_136431571.1">
    <property type="nucleotide sequence ID" value="NZ_JBHSNS010000030.1"/>
</dbReference>
<dbReference type="Proteomes" id="UP001596072">
    <property type="component" value="Unassembled WGS sequence"/>
</dbReference>
<sequence>MPTHDRRAFNQPDDKHNPTIVLTGATTGIGRATAMALAERAGHLILHGGSEHVGEVRVTSVEPLRKGGPP</sequence>
<proteinExistence type="predicted"/>